<dbReference type="Pfam" id="PF09611">
    <property type="entry name" value="Cas_Csy1"/>
    <property type="match status" value="1"/>
</dbReference>
<sequence length="437" mass="49193">MITEALAHFITDYIASRRQPKLEAFEKEAEKRLAQGEDAGAIAQERQDLEVKYQPCNWLTDAARRAGQISLVTHAAKFTHGDSKSSSIYRETAGDEGYLSTAVLANVAADAVGNAAALDVAKLLQTEVGGDSLLACLKRGDRSPLKAFAENGAQLALWIEGFSQALTPAQPASHKLAKQIYFPVDGGYHLLSPLFATSLAQAMHEKMVAARFGEEAKAVREAHRTGKWHAQPDVRYPNVAEMHFGGTKPQNISALNSSRGGRIWLLPSQPPKWTMLDKAPQNLASLFALRGEFNRAATGTVSRMVSLLKEKTDKNNRHIRRVRAGYVDELIDLLFLQAATYQQEAWQGWTLNSPDLPLHQQLWLDPWRSKTDETFRSEREKGAWQRNIADDFSRWLNYRLNKARLDVGISERREWRTQRLFSQRMREMDAIVREALK</sequence>
<dbReference type="InterPro" id="IPR013397">
    <property type="entry name" value="CRISPR-assoc_prot_Csy1"/>
</dbReference>
<dbReference type="PATRIC" id="fig|1006551.4.peg.3172"/>
<accession>A0A0H3H978</accession>
<evidence type="ECO:0000313" key="1">
    <source>
        <dbReference type="EMBL" id="AEX04893.1"/>
    </source>
</evidence>
<dbReference type="NCBIfam" id="TIGR02564">
    <property type="entry name" value="cas_Csy1"/>
    <property type="match status" value="1"/>
</dbReference>
<organism evidence="1 2">
    <name type="scientific">Klebsiella michiganensis (strain ATCC 8724 / DSM 4798 / JCM 20051 / NBRC 3318 / NRRL B-199 / KCTC 1686 / BUCSAV 143 / CCM 1901)</name>
    <dbReference type="NCBI Taxonomy" id="1006551"/>
    <lineage>
        <taxon>Bacteria</taxon>
        <taxon>Pseudomonadati</taxon>
        <taxon>Pseudomonadota</taxon>
        <taxon>Gammaproteobacteria</taxon>
        <taxon>Enterobacterales</taxon>
        <taxon>Enterobacteriaceae</taxon>
        <taxon>Klebsiella/Raoultella group</taxon>
        <taxon>Klebsiella</taxon>
    </lineage>
</organism>
<name>A0A0H3H978_KLEM8</name>
<dbReference type="Proteomes" id="UP000007843">
    <property type="component" value="Chromosome"/>
</dbReference>
<proteinExistence type="predicted"/>
<protein>
    <recommendedName>
        <fullName evidence="3">Type I-F CRISPR-associated protein Csy1</fullName>
    </recommendedName>
</protein>
<evidence type="ECO:0008006" key="3">
    <source>
        <dbReference type="Google" id="ProtNLM"/>
    </source>
</evidence>
<dbReference type="AlphaFoldDB" id="A0A0H3H978"/>
<dbReference type="KEGG" id="kox:KOX_15845"/>
<evidence type="ECO:0000313" key="2">
    <source>
        <dbReference type="Proteomes" id="UP000007843"/>
    </source>
</evidence>
<dbReference type="RefSeq" id="WP_014228623.1">
    <property type="nucleotide sequence ID" value="NC_016612.1"/>
</dbReference>
<dbReference type="HOGENOM" id="CLU_038921_0_0_6"/>
<gene>
    <name evidence="1" type="ordered locus">KOX_15845</name>
</gene>
<reference evidence="1 2" key="1">
    <citation type="journal article" date="2012" name="J. Bacteriol.">
        <title>Complete genome sequence of Klebsiella oxytoca KCTC 1686, used in production of 2,3-butanediol.</title>
        <authorList>
            <person name="Shin S.H."/>
            <person name="Kim S."/>
            <person name="Kim J.Y."/>
            <person name="Lee S."/>
            <person name="Um Y."/>
            <person name="Oh M.K."/>
            <person name="Kim Y.R."/>
            <person name="Lee J."/>
            <person name="Yang K.S."/>
        </authorList>
    </citation>
    <scope>NUCLEOTIDE SEQUENCE [LARGE SCALE GENOMIC DNA]</scope>
    <source>
        <strain evidence="2">ATCC 8724 / DSM 4798 / JCM 20051 / NBRC 3318 / NRRL B-199 / KCTC 1686</strain>
    </source>
</reference>
<dbReference type="CDD" id="cd09735">
    <property type="entry name" value="Csy1_I-F"/>
    <property type="match status" value="1"/>
</dbReference>
<dbReference type="EMBL" id="CP003218">
    <property type="protein sequence ID" value="AEX04893.1"/>
    <property type="molecule type" value="Genomic_DNA"/>
</dbReference>